<dbReference type="Gene3D" id="3.90.79.10">
    <property type="entry name" value="Nucleoside Triphosphate Pyrophosphohydrolase"/>
    <property type="match status" value="1"/>
</dbReference>
<dbReference type="Pfam" id="PF00300">
    <property type="entry name" value="His_Phos_1"/>
    <property type="match status" value="1"/>
</dbReference>
<dbReference type="GO" id="GO:0004081">
    <property type="term" value="F:bis(5'-nucleosyl)-tetraphosphatase (asymmetrical) activity"/>
    <property type="evidence" value="ECO:0007669"/>
    <property type="project" value="TreeGrafter"/>
</dbReference>
<feature type="compositionally biased region" description="Basic and acidic residues" evidence="2">
    <location>
        <begin position="154"/>
        <end position="172"/>
    </location>
</feature>
<organism evidence="4 6">
    <name type="scientific">Acidipropionibacterium acidipropionici</name>
    <dbReference type="NCBI Taxonomy" id="1748"/>
    <lineage>
        <taxon>Bacteria</taxon>
        <taxon>Bacillati</taxon>
        <taxon>Actinomycetota</taxon>
        <taxon>Actinomycetes</taxon>
        <taxon>Propionibacteriales</taxon>
        <taxon>Propionibacteriaceae</taxon>
        <taxon>Acidipropionibacterium</taxon>
    </lineage>
</organism>
<feature type="region of interest" description="Disordered" evidence="2">
    <location>
        <begin position="154"/>
        <end position="173"/>
    </location>
</feature>
<reference evidence="4 6" key="2">
    <citation type="submission" date="2016-02" db="EMBL/GenBank/DDBJ databases">
        <title>Complete Genome Sequence of Propionibacterium acidipropionici ATCC 55737.</title>
        <authorList>
            <person name="Luna Flores C.H."/>
            <person name="Nielsen L.K."/>
            <person name="Marcellin E."/>
        </authorList>
    </citation>
    <scope>NUCLEOTIDE SEQUENCE [LARGE SCALE GENOMIC DNA]</scope>
    <source>
        <strain evidence="4 6">ATCC 55737</strain>
    </source>
</reference>
<evidence type="ECO:0000256" key="2">
    <source>
        <dbReference type="SAM" id="MobiDB-lite"/>
    </source>
</evidence>
<protein>
    <submittedName>
        <fullName evidence="4">DNA mismatch repair protein MutT</fullName>
    </submittedName>
</protein>
<dbReference type="Proteomes" id="UP000075221">
    <property type="component" value="Chromosome"/>
</dbReference>
<dbReference type="GO" id="GO:0006754">
    <property type="term" value="P:ATP biosynthetic process"/>
    <property type="evidence" value="ECO:0007669"/>
    <property type="project" value="TreeGrafter"/>
</dbReference>
<dbReference type="GO" id="GO:0006167">
    <property type="term" value="P:AMP biosynthetic process"/>
    <property type="evidence" value="ECO:0007669"/>
    <property type="project" value="TreeGrafter"/>
</dbReference>
<dbReference type="PANTHER" id="PTHR21340">
    <property type="entry name" value="DIADENOSINE 5,5-P1,P4-TETRAPHOSPHATE PYROPHOSPHOHYDROLASE MUTT"/>
    <property type="match status" value="1"/>
</dbReference>
<proteinExistence type="predicted"/>
<dbReference type="PANTHER" id="PTHR21340:SF0">
    <property type="entry name" value="BIS(5'-NUCLEOSYL)-TETRAPHOSPHATASE [ASYMMETRICAL]"/>
    <property type="match status" value="1"/>
</dbReference>
<dbReference type="InterPro" id="IPR013078">
    <property type="entry name" value="His_Pase_superF_clade-1"/>
</dbReference>
<reference evidence="5 7" key="1">
    <citation type="journal article" date="2016" name="Plant Dis.">
        <title>Improved production of propionic acid using genome shuffling.</title>
        <authorList>
            <person name="Luna-Flores C.H."/>
            <person name="Palfreyman R.W."/>
            <person name="Kromer J.O."/>
            <person name="Nielsen L.K."/>
            <person name="Marcellin E."/>
        </authorList>
    </citation>
    <scope>NUCLEOTIDE SEQUENCE [LARGE SCALE GENOMIC DNA]</scope>
    <source>
        <strain evidence="5 7">F3E8</strain>
    </source>
</reference>
<dbReference type="Gene3D" id="3.40.50.1240">
    <property type="entry name" value="Phosphoglycerate mutase-like"/>
    <property type="match status" value="1"/>
</dbReference>
<evidence type="ECO:0000313" key="7">
    <source>
        <dbReference type="Proteomes" id="UP000178666"/>
    </source>
</evidence>
<dbReference type="CDD" id="cd03673">
    <property type="entry name" value="NUDIX_Ap6A_hydrolase"/>
    <property type="match status" value="1"/>
</dbReference>
<dbReference type="Proteomes" id="UP000178666">
    <property type="component" value="Chromosome"/>
</dbReference>
<dbReference type="SUPFAM" id="SSF53254">
    <property type="entry name" value="Phosphoglycerate mutase-like"/>
    <property type="match status" value="1"/>
</dbReference>
<dbReference type="InterPro" id="IPR015797">
    <property type="entry name" value="NUDIX_hydrolase-like_dom_sf"/>
</dbReference>
<dbReference type="InterPro" id="IPR000086">
    <property type="entry name" value="NUDIX_hydrolase_dom"/>
</dbReference>
<dbReference type="EMBL" id="CP015970">
    <property type="protein sequence ID" value="AOZ46712.1"/>
    <property type="molecule type" value="Genomic_DNA"/>
</dbReference>
<dbReference type="PROSITE" id="PS00893">
    <property type="entry name" value="NUDIX_BOX"/>
    <property type="match status" value="1"/>
</dbReference>
<dbReference type="RefSeq" id="WP_062819391.1">
    <property type="nucleotide sequence ID" value="NZ_CP014352.1"/>
</dbReference>
<dbReference type="InterPro" id="IPR051325">
    <property type="entry name" value="Nudix_hydrolase_domain"/>
</dbReference>
<keyword evidence="1" id="KW-0378">Hydrolase</keyword>
<dbReference type="InterPro" id="IPR020084">
    <property type="entry name" value="NUDIX_hydrolase_CS"/>
</dbReference>
<gene>
    <name evidence="5" type="ORF">A8L58_08335</name>
    <name evidence="4" type="ORF">AXH35_06870</name>
</gene>
<feature type="domain" description="Nudix hydrolase" evidence="3">
    <location>
        <begin position="6"/>
        <end position="135"/>
    </location>
</feature>
<evidence type="ECO:0000313" key="6">
    <source>
        <dbReference type="Proteomes" id="UP000075221"/>
    </source>
</evidence>
<dbReference type="InterPro" id="IPR029033">
    <property type="entry name" value="His_PPase_superfam"/>
</dbReference>
<name>A0AAC9ANA2_9ACTN</name>
<dbReference type="Pfam" id="PF00293">
    <property type="entry name" value="NUDIX"/>
    <property type="match status" value="1"/>
</dbReference>
<sequence length="302" mass="33309">MGGRRGPIMAAGAVVLRPTADGPRVLAVHRPRYDDISLPKGHQESGEDSPVAAVREVLEETGVKVRLSASLQPIEYDVPRKGSKLVQWWLGTVCAENVGEIDHDEVDEVLWLDVDEAQRRLSYPTDVQVLEEALTIPPTVTILMVRHAKAVSRKEWGSRDGHADDAKRPLDRRGHRQAKALRGLLEAYGVTRLVSSPSKRCIQTLEPFAKSSGRQIAECPEITEETFTAHHKAPRRAMKKLVAEALADPGSPLAICGHRPVLPSMGDVVHSGNHPMSTAECLIVHLDQKGRPVRQEWHRPSV</sequence>
<dbReference type="AlphaFoldDB" id="A0AAC9ANA2"/>
<dbReference type="SUPFAM" id="SSF55811">
    <property type="entry name" value="Nudix"/>
    <property type="match status" value="1"/>
</dbReference>
<evidence type="ECO:0000259" key="3">
    <source>
        <dbReference type="PROSITE" id="PS51462"/>
    </source>
</evidence>
<evidence type="ECO:0000313" key="5">
    <source>
        <dbReference type="EMBL" id="AOZ46712.1"/>
    </source>
</evidence>
<accession>A0AAC9ANA2</accession>
<evidence type="ECO:0000256" key="1">
    <source>
        <dbReference type="ARBA" id="ARBA00022801"/>
    </source>
</evidence>
<dbReference type="CDD" id="cd07067">
    <property type="entry name" value="HP_PGM_like"/>
    <property type="match status" value="1"/>
</dbReference>
<dbReference type="EMBL" id="CP014352">
    <property type="protein sequence ID" value="AMS05232.1"/>
    <property type="molecule type" value="Genomic_DNA"/>
</dbReference>
<evidence type="ECO:0000313" key="4">
    <source>
        <dbReference type="EMBL" id="AMS05232.1"/>
    </source>
</evidence>
<keyword evidence="7" id="KW-1185">Reference proteome</keyword>
<dbReference type="SMART" id="SM00855">
    <property type="entry name" value="PGAM"/>
    <property type="match status" value="1"/>
</dbReference>
<dbReference type="PROSITE" id="PS51462">
    <property type="entry name" value="NUDIX"/>
    <property type="match status" value="1"/>
</dbReference>